<feature type="transmembrane region" description="Helical" evidence="1">
    <location>
        <begin position="12"/>
        <end position="38"/>
    </location>
</feature>
<sequence length="40" mass="4813">MNLGVRFKVKNLYVLLYSFLVHSRFGLFVPMLFFYILVQV</sequence>
<dbReference type="AlphaFoldDB" id="M3H4V7"/>
<reference evidence="2 3" key="1">
    <citation type="submission" date="2013-01" db="EMBL/GenBank/DDBJ databases">
        <authorList>
            <person name="Harkins D.M."/>
            <person name="Durkin A.S."/>
            <person name="Brinkac L.M."/>
            <person name="Haft D.H."/>
            <person name="Selengut J.D."/>
            <person name="Sanka R."/>
            <person name="DePew J."/>
            <person name="Purushe J."/>
            <person name="Tulsiani S.M."/>
            <person name="Graham G.C."/>
            <person name="Burns M.-A."/>
            <person name="Dohnt M.F."/>
            <person name="Smythe L.D."/>
            <person name="McKay D.B."/>
            <person name="Craig S.B."/>
            <person name="Vinetz J.M."/>
            <person name="Sutton G.G."/>
            <person name="Nierman W.C."/>
            <person name="Fouts D.E."/>
        </authorList>
    </citation>
    <scope>NUCLEOTIDE SEQUENCE [LARGE SCALE GENOMIC DNA]</scope>
    <source>
        <strain evidence="2 3">LT2116</strain>
    </source>
</reference>
<gene>
    <name evidence="2" type="ORF">LEP1GSC188_0477</name>
</gene>
<keyword evidence="1" id="KW-1133">Transmembrane helix</keyword>
<keyword evidence="1" id="KW-0472">Membrane</keyword>
<protein>
    <submittedName>
        <fullName evidence="2">Uncharacterized protein</fullName>
    </submittedName>
</protein>
<name>M3H4V7_9LEPT</name>
<evidence type="ECO:0000313" key="3">
    <source>
        <dbReference type="Proteomes" id="UP000011770"/>
    </source>
</evidence>
<dbReference type="Proteomes" id="UP000011770">
    <property type="component" value="Unassembled WGS sequence"/>
</dbReference>
<organism evidence="2 3">
    <name type="scientific">Leptospira weilii serovar Topaz str. LT2116</name>
    <dbReference type="NCBI Taxonomy" id="1088540"/>
    <lineage>
        <taxon>Bacteria</taxon>
        <taxon>Pseudomonadati</taxon>
        <taxon>Spirochaetota</taxon>
        <taxon>Spirochaetia</taxon>
        <taxon>Leptospirales</taxon>
        <taxon>Leptospiraceae</taxon>
        <taxon>Leptospira</taxon>
    </lineage>
</organism>
<proteinExistence type="predicted"/>
<comment type="caution">
    <text evidence="2">The sequence shown here is derived from an EMBL/GenBank/DDBJ whole genome shotgun (WGS) entry which is preliminary data.</text>
</comment>
<keyword evidence="1" id="KW-0812">Transmembrane</keyword>
<accession>M3H4V7</accession>
<evidence type="ECO:0000313" key="2">
    <source>
        <dbReference type="EMBL" id="EMF84116.1"/>
    </source>
</evidence>
<evidence type="ECO:0000256" key="1">
    <source>
        <dbReference type="SAM" id="Phobius"/>
    </source>
</evidence>
<dbReference type="EMBL" id="AHOR02000008">
    <property type="protein sequence ID" value="EMF84116.1"/>
    <property type="molecule type" value="Genomic_DNA"/>
</dbReference>